<dbReference type="KEGG" id="rhox:RBB84_00600"/>
<dbReference type="Pfam" id="PF00723">
    <property type="entry name" value="Glyco_hydro_15"/>
    <property type="match status" value="1"/>
</dbReference>
<accession>A0AAU7UXR7</accession>
<dbReference type="GO" id="GO:0005975">
    <property type="term" value="P:carbohydrate metabolic process"/>
    <property type="evidence" value="ECO:0007669"/>
    <property type="project" value="InterPro"/>
</dbReference>
<feature type="domain" description="GH15-like" evidence="1">
    <location>
        <begin position="68"/>
        <end position="176"/>
    </location>
</feature>
<protein>
    <submittedName>
        <fullName evidence="2">Glycoside hydrolase family 15 protein</fullName>
    </submittedName>
</protein>
<proteinExistence type="predicted"/>
<dbReference type="InterPro" id="IPR012341">
    <property type="entry name" value="6hp_glycosidase-like_sf"/>
</dbReference>
<evidence type="ECO:0000259" key="1">
    <source>
        <dbReference type="Pfam" id="PF00723"/>
    </source>
</evidence>
<dbReference type="InterPro" id="IPR011613">
    <property type="entry name" value="GH15-like"/>
</dbReference>
<keyword evidence="2" id="KW-0378">Hydrolase</keyword>
<dbReference type="EMBL" id="CP132970">
    <property type="protein sequence ID" value="XBW04517.1"/>
    <property type="molecule type" value="Genomic_DNA"/>
</dbReference>
<dbReference type="SUPFAM" id="SSF48208">
    <property type="entry name" value="Six-hairpin glycosidases"/>
    <property type="match status" value="1"/>
</dbReference>
<dbReference type="AlphaFoldDB" id="A0AAU7UXR7"/>
<organism evidence="2">
    <name type="scientific">Rhodococcus sp. D-6</name>
    <dbReference type="NCBI Taxonomy" id="1387842"/>
    <lineage>
        <taxon>Bacteria</taxon>
        <taxon>Bacillati</taxon>
        <taxon>Actinomycetota</taxon>
        <taxon>Actinomycetes</taxon>
        <taxon>Mycobacteriales</taxon>
        <taxon>Nocardiaceae</taxon>
        <taxon>Rhodococcus</taxon>
    </lineage>
</organism>
<dbReference type="GO" id="GO:0004553">
    <property type="term" value="F:hydrolase activity, hydrolyzing O-glycosyl compounds"/>
    <property type="evidence" value="ECO:0007669"/>
    <property type="project" value="UniProtKB-ARBA"/>
</dbReference>
<evidence type="ECO:0000313" key="2">
    <source>
        <dbReference type="EMBL" id="XBW04517.1"/>
    </source>
</evidence>
<dbReference type="RefSeq" id="WP_350247019.1">
    <property type="nucleotide sequence ID" value="NZ_CP132970.1"/>
</dbReference>
<dbReference type="PANTHER" id="PTHR31616">
    <property type="entry name" value="TREHALASE"/>
    <property type="match status" value="1"/>
</dbReference>
<reference evidence="2" key="1">
    <citation type="submission" date="2023-08" db="EMBL/GenBank/DDBJ databases">
        <title>The novel hydrolase IpcH responsible for the initial isoprocarb degradation step in Rhodococcus sp. D-6.</title>
        <authorList>
            <person name="Zhu Q."/>
        </authorList>
    </citation>
    <scope>NUCLEOTIDE SEQUENCE</scope>
    <source>
        <strain evidence="2">D-6</strain>
    </source>
</reference>
<name>A0AAU7UXR7_9NOCA</name>
<dbReference type="Gene3D" id="1.50.10.10">
    <property type="match status" value="1"/>
</dbReference>
<dbReference type="InterPro" id="IPR008928">
    <property type="entry name" value="6-hairpin_glycosidase_sf"/>
</dbReference>
<gene>
    <name evidence="2" type="ORF">RBB84_00600</name>
</gene>
<dbReference type="PANTHER" id="PTHR31616:SF0">
    <property type="entry name" value="GLUCAN 1,4-ALPHA-GLUCOSIDASE"/>
    <property type="match status" value="1"/>
</dbReference>
<sequence>MAGGGGGEDDAGLDRVVAADHLQECRDDERDTHQQQPLDVLGDEREIRRAIAEQAGRRQWHSAGPFETSYVQEGFGLDAPLERWKRARDEIHHEICERGYDPVRGTFTQFYGSTELDASVLLIPLVGFLPPTDDRVTSTIDAIRNELGRDGFVSRYSTTDTDHGLPRDEGQFLACSPRTTTCRRDDRSVISLRRSAASLSSARPARSLWPNGRTPWIRSTELRPSDPTPSECRVSVRSSLAAVRTACIQGVRATRMRPVFVGVCTSNELR</sequence>